<gene>
    <name evidence="2" type="ORF">T10_9472</name>
</gene>
<dbReference type="AlphaFoldDB" id="A0A0V1N6E1"/>
<evidence type="ECO:0000256" key="1">
    <source>
        <dbReference type="SAM" id="SignalP"/>
    </source>
</evidence>
<sequence length="79" mass="8946">MKSNKFTMTFPLALLLTKTEVILPKAMSYTTSLDMTLSTFEKCHPLGYLNNSHKGPSTLLLNTIYNYKAIPRLIGNKQH</sequence>
<accession>A0A0V1N6E1</accession>
<evidence type="ECO:0000313" key="2">
    <source>
        <dbReference type="EMBL" id="KRZ79530.1"/>
    </source>
</evidence>
<proteinExistence type="predicted"/>
<reference evidence="2 3" key="1">
    <citation type="submission" date="2015-01" db="EMBL/GenBank/DDBJ databases">
        <title>Evolution of Trichinella species and genotypes.</title>
        <authorList>
            <person name="Korhonen P.K."/>
            <person name="Edoardo P."/>
            <person name="Giuseppe L.R."/>
            <person name="Gasser R.B."/>
        </authorList>
    </citation>
    <scope>NUCLEOTIDE SEQUENCE [LARGE SCALE GENOMIC DNA]</scope>
    <source>
        <strain evidence="2">ISS1980</strain>
    </source>
</reference>
<feature type="chain" id="PRO_5006883163" evidence="1">
    <location>
        <begin position="20"/>
        <end position="79"/>
    </location>
</feature>
<name>A0A0V1N6E1_9BILA</name>
<evidence type="ECO:0000313" key="3">
    <source>
        <dbReference type="Proteomes" id="UP000054843"/>
    </source>
</evidence>
<protein>
    <submittedName>
        <fullName evidence="2">Uncharacterized protein</fullName>
    </submittedName>
</protein>
<dbReference type="EMBL" id="JYDO01000006">
    <property type="protein sequence ID" value="KRZ79530.1"/>
    <property type="molecule type" value="Genomic_DNA"/>
</dbReference>
<keyword evidence="3" id="KW-1185">Reference proteome</keyword>
<dbReference type="Proteomes" id="UP000054843">
    <property type="component" value="Unassembled WGS sequence"/>
</dbReference>
<organism evidence="2 3">
    <name type="scientific">Trichinella papuae</name>
    <dbReference type="NCBI Taxonomy" id="268474"/>
    <lineage>
        <taxon>Eukaryota</taxon>
        <taxon>Metazoa</taxon>
        <taxon>Ecdysozoa</taxon>
        <taxon>Nematoda</taxon>
        <taxon>Enoplea</taxon>
        <taxon>Dorylaimia</taxon>
        <taxon>Trichinellida</taxon>
        <taxon>Trichinellidae</taxon>
        <taxon>Trichinella</taxon>
    </lineage>
</organism>
<feature type="signal peptide" evidence="1">
    <location>
        <begin position="1"/>
        <end position="19"/>
    </location>
</feature>
<comment type="caution">
    <text evidence="2">The sequence shown here is derived from an EMBL/GenBank/DDBJ whole genome shotgun (WGS) entry which is preliminary data.</text>
</comment>
<keyword evidence="1" id="KW-0732">Signal</keyword>